<name>A0A8D8C407_CULPI</name>
<feature type="compositionally biased region" description="Basic residues" evidence="1">
    <location>
        <begin position="80"/>
        <end position="89"/>
    </location>
</feature>
<protein>
    <submittedName>
        <fullName evidence="2">(northern house mosquito) hypothetical protein</fullName>
    </submittedName>
</protein>
<organism evidence="2">
    <name type="scientific">Culex pipiens</name>
    <name type="common">House mosquito</name>
    <dbReference type="NCBI Taxonomy" id="7175"/>
    <lineage>
        <taxon>Eukaryota</taxon>
        <taxon>Metazoa</taxon>
        <taxon>Ecdysozoa</taxon>
        <taxon>Arthropoda</taxon>
        <taxon>Hexapoda</taxon>
        <taxon>Insecta</taxon>
        <taxon>Pterygota</taxon>
        <taxon>Neoptera</taxon>
        <taxon>Endopterygota</taxon>
        <taxon>Diptera</taxon>
        <taxon>Nematocera</taxon>
        <taxon>Culicoidea</taxon>
        <taxon>Culicidae</taxon>
        <taxon>Culicinae</taxon>
        <taxon>Culicini</taxon>
        <taxon>Culex</taxon>
        <taxon>Culex</taxon>
    </lineage>
</organism>
<accession>A0A8D8C407</accession>
<feature type="region of interest" description="Disordered" evidence="1">
    <location>
        <begin position="1"/>
        <end position="108"/>
    </location>
</feature>
<evidence type="ECO:0000256" key="1">
    <source>
        <dbReference type="SAM" id="MobiDB-lite"/>
    </source>
</evidence>
<reference evidence="2" key="1">
    <citation type="submission" date="2021-05" db="EMBL/GenBank/DDBJ databases">
        <authorList>
            <person name="Alioto T."/>
            <person name="Alioto T."/>
            <person name="Gomez Garrido J."/>
        </authorList>
    </citation>
    <scope>NUCLEOTIDE SEQUENCE</scope>
</reference>
<sequence>MHDRATRQTGRGVRGPRDADGPIPELKLRAGTFAGQGRTGRHPGTGGDDRGTDGRGQNDAVSDLPELRRSVGTSTDLRRFGRWPGRHRHTGDDRSVAGRTTSAGGRRILPAGSTGVSLWTYFPVGQRRVLRSADF</sequence>
<dbReference type="AlphaFoldDB" id="A0A8D8C407"/>
<evidence type="ECO:0000313" key="2">
    <source>
        <dbReference type="EMBL" id="CAG6487359.1"/>
    </source>
</evidence>
<proteinExistence type="predicted"/>
<dbReference type="EMBL" id="HBUE01106615">
    <property type="protein sequence ID" value="CAG6487359.1"/>
    <property type="molecule type" value="Transcribed_RNA"/>
</dbReference>